<proteinExistence type="predicted"/>
<sequence>MSYPSIRSEQDRQKTLEVAQLDRSRKYHKNSVKCHKGDDELQCAAEKIHLAGPFKKSNTTFPCGSPRNSKPIPGIIVVLVLTYFQVTNVSVSGPEELEITFDDDLGKLQFGSPQKSRKPQLAQPGRTSTNMAHIGCSRLRHWSVRQLANATKS</sequence>
<dbReference type="AlphaFoldDB" id="A0A0K0DIH9"/>
<evidence type="ECO:0000313" key="2">
    <source>
        <dbReference type="Proteomes" id="UP000035642"/>
    </source>
</evidence>
<evidence type="ECO:0000313" key="3">
    <source>
        <dbReference type="WBParaSite" id="ACAC_0001110001-mRNA-1"/>
    </source>
</evidence>
<reference evidence="3" key="2">
    <citation type="submission" date="2017-02" db="UniProtKB">
        <authorList>
            <consortium name="WormBaseParasite"/>
        </authorList>
    </citation>
    <scope>IDENTIFICATION</scope>
</reference>
<accession>A0A0K0DIH9</accession>
<name>A0A0K0DIH9_ANGCA</name>
<feature type="region of interest" description="Disordered" evidence="1">
    <location>
        <begin position="110"/>
        <end position="129"/>
    </location>
</feature>
<keyword evidence="2" id="KW-1185">Reference proteome</keyword>
<reference evidence="2" key="1">
    <citation type="submission" date="2012-09" db="EMBL/GenBank/DDBJ databases">
        <authorList>
            <person name="Martin A.A."/>
        </authorList>
    </citation>
    <scope>NUCLEOTIDE SEQUENCE</scope>
</reference>
<dbReference type="Proteomes" id="UP000035642">
    <property type="component" value="Unassembled WGS sequence"/>
</dbReference>
<dbReference type="WBParaSite" id="ACAC_0001110001-mRNA-1">
    <property type="protein sequence ID" value="ACAC_0001110001-mRNA-1"/>
    <property type="gene ID" value="ACAC_0001110001"/>
</dbReference>
<organism evidence="2 3">
    <name type="scientific">Angiostrongylus cantonensis</name>
    <name type="common">Rat lungworm</name>
    <dbReference type="NCBI Taxonomy" id="6313"/>
    <lineage>
        <taxon>Eukaryota</taxon>
        <taxon>Metazoa</taxon>
        <taxon>Ecdysozoa</taxon>
        <taxon>Nematoda</taxon>
        <taxon>Chromadorea</taxon>
        <taxon>Rhabditida</taxon>
        <taxon>Rhabditina</taxon>
        <taxon>Rhabditomorpha</taxon>
        <taxon>Strongyloidea</taxon>
        <taxon>Metastrongylidae</taxon>
        <taxon>Angiostrongylus</taxon>
    </lineage>
</organism>
<protein>
    <submittedName>
        <fullName evidence="3">CUB domain-containing protein</fullName>
    </submittedName>
</protein>
<evidence type="ECO:0000256" key="1">
    <source>
        <dbReference type="SAM" id="MobiDB-lite"/>
    </source>
</evidence>